<evidence type="ECO:0000259" key="5">
    <source>
        <dbReference type="PROSITE" id="PS50090"/>
    </source>
</evidence>
<proteinExistence type="predicted"/>
<feature type="region of interest" description="Disordered" evidence="4">
    <location>
        <begin position="27"/>
        <end position="127"/>
    </location>
</feature>
<evidence type="ECO:0000313" key="8">
    <source>
        <dbReference type="Proteomes" id="UP000310158"/>
    </source>
</evidence>
<dbReference type="InterPro" id="IPR051651">
    <property type="entry name" value="DMTF1_DNA-bind_reg"/>
</dbReference>
<feature type="compositionally biased region" description="Low complexity" evidence="4">
    <location>
        <begin position="640"/>
        <end position="654"/>
    </location>
</feature>
<feature type="domain" description="Myb-like" evidence="5">
    <location>
        <begin position="462"/>
        <end position="523"/>
    </location>
</feature>
<keyword evidence="2" id="KW-0238">DNA-binding</keyword>
<feature type="compositionally biased region" description="Polar residues" evidence="4">
    <location>
        <begin position="27"/>
        <end position="38"/>
    </location>
</feature>
<sequence>MAAQVHQAITSDIQRALQHAVGQANDVFTNAHTQNATVSKKKKKKKRVREEEPEGEVDRREQGKERKKKKKSNVVEEPAVVPSGAVAAEPDALGEPKKKKSKSKGEKGKQRADPESPPPAPIDQLMNIANPDPVAFLNAVVSAASATSNATMPAVPDFTYQQPPFSMYASPPPPYMHFPPPPPSYQYDLPPMPSSSQDPLHLFPGHSLPPDLSFGSNDDILRAEQDLDLSKLANVLKTLEEAAAAAHMPFFDSLLPPQPTRHSGLPPVDQTPSPLNVILGVLPKPPAKMPRCSRITNIQLSSTDLSDNPEHAHLLANKWLNPNKLAELVQTEGLSASRCAGKFSAIEEQQLSNAIETYCTRQGLANDDLINLIFTRNGKDRENSFWIEIMSAVPLHPIIAVYHHVRRKYHPLQGQGRWMPTEDALLKQAVGELGQQWEKVSMRVSHMASDCRDHYRNHLEHREHRAVNVWSKEEEDTLTQIVMEMTVNQGKDPDNDVFWGVISHRMGNKRGRQQCRTKWLDSLSKTVKNQGQKPRWSLVDAYIVVHKVQSLNVRDDSEIDWKTLPDLNWNFWMKNIHLPVNNGRRHRKITSAEAVEDSDKDEDDTVQTADASIIIPTVDMQALGNMEGGATDDKDDKDSSLSQSSSPVSTSGKE</sequence>
<feature type="compositionally biased region" description="Basic and acidic residues" evidence="4">
    <location>
        <begin position="103"/>
        <end position="114"/>
    </location>
</feature>
<dbReference type="PROSITE" id="PS50090">
    <property type="entry name" value="MYB_LIKE"/>
    <property type="match status" value="2"/>
</dbReference>
<dbReference type="InterPro" id="IPR017930">
    <property type="entry name" value="Myb_dom"/>
</dbReference>
<dbReference type="GO" id="GO:0003700">
    <property type="term" value="F:DNA-binding transcription factor activity"/>
    <property type="evidence" value="ECO:0007669"/>
    <property type="project" value="TreeGrafter"/>
</dbReference>
<dbReference type="Proteomes" id="UP000310158">
    <property type="component" value="Unassembled WGS sequence"/>
</dbReference>
<dbReference type="GO" id="GO:0005634">
    <property type="term" value="C:nucleus"/>
    <property type="evidence" value="ECO:0007669"/>
    <property type="project" value="UniProtKB-SubCell"/>
</dbReference>
<dbReference type="GO" id="GO:0000976">
    <property type="term" value="F:transcription cis-regulatory region binding"/>
    <property type="evidence" value="ECO:0007669"/>
    <property type="project" value="TreeGrafter"/>
</dbReference>
<dbReference type="InterPro" id="IPR009057">
    <property type="entry name" value="Homeodomain-like_sf"/>
</dbReference>
<dbReference type="AlphaFoldDB" id="A0A4S4LI29"/>
<dbReference type="Gene3D" id="1.10.10.60">
    <property type="entry name" value="Homeodomain-like"/>
    <property type="match status" value="2"/>
</dbReference>
<dbReference type="SMART" id="SM00717">
    <property type="entry name" value="SANT"/>
    <property type="match status" value="3"/>
</dbReference>
<evidence type="ECO:0000256" key="3">
    <source>
        <dbReference type="ARBA" id="ARBA00023242"/>
    </source>
</evidence>
<dbReference type="Pfam" id="PF00249">
    <property type="entry name" value="Myb_DNA-binding"/>
    <property type="match status" value="1"/>
</dbReference>
<accession>A0A4S4LI29</accession>
<dbReference type="PROSITE" id="PS51294">
    <property type="entry name" value="HTH_MYB"/>
    <property type="match status" value="1"/>
</dbReference>
<keyword evidence="8" id="KW-1185">Reference proteome</keyword>
<comment type="subcellular location">
    <subcellularLocation>
        <location evidence="1">Nucleus</location>
    </subcellularLocation>
</comment>
<evidence type="ECO:0000259" key="6">
    <source>
        <dbReference type="PROSITE" id="PS51294"/>
    </source>
</evidence>
<feature type="region of interest" description="Disordered" evidence="4">
    <location>
        <begin position="617"/>
        <end position="654"/>
    </location>
</feature>
<evidence type="ECO:0000256" key="4">
    <source>
        <dbReference type="SAM" id="MobiDB-lite"/>
    </source>
</evidence>
<evidence type="ECO:0008006" key="9">
    <source>
        <dbReference type="Google" id="ProtNLM"/>
    </source>
</evidence>
<organism evidence="7 8">
    <name type="scientific">Bondarzewia mesenterica</name>
    <dbReference type="NCBI Taxonomy" id="1095465"/>
    <lineage>
        <taxon>Eukaryota</taxon>
        <taxon>Fungi</taxon>
        <taxon>Dikarya</taxon>
        <taxon>Basidiomycota</taxon>
        <taxon>Agaricomycotina</taxon>
        <taxon>Agaricomycetes</taxon>
        <taxon>Russulales</taxon>
        <taxon>Bondarzewiaceae</taxon>
        <taxon>Bondarzewia</taxon>
    </lineage>
</organism>
<dbReference type="PANTHER" id="PTHR46380">
    <property type="entry name" value="CYCLIN-D-BINDING MYB-LIKE TRANSCRIPTION FACTOR 1"/>
    <property type="match status" value="1"/>
</dbReference>
<evidence type="ECO:0000256" key="1">
    <source>
        <dbReference type="ARBA" id="ARBA00004123"/>
    </source>
</evidence>
<feature type="domain" description="HTH myb-type" evidence="6">
    <location>
        <begin position="416"/>
        <end position="463"/>
    </location>
</feature>
<name>A0A4S4LI29_9AGAM</name>
<evidence type="ECO:0000256" key="2">
    <source>
        <dbReference type="ARBA" id="ARBA00023125"/>
    </source>
</evidence>
<feature type="domain" description="Myb-like" evidence="5">
    <location>
        <begin position="410"/>
        <end position="459"/>
    </location>
</feature>
<dbReference type="EMBL" id="SGPL01000501">
    <property type="protein sequence ID" value="THH11684.1"/>
    <property type="molecule type" value="Genomic_DNA"/>
</dbReference>
<evidence type="ECO:0000313" key="7">
    <source>
        <dbReference type="EMBL" id="THH11684.1"/>
    </source>
</evidence>
<dbReference type="InterPro" id="IPR001005">
    <property type="entry name" value="SANT/Myb"/>
</dbReference>
<comment type="caution">
    <text evidence="7">The sequence shown here is derived from an EMBL/GenBank/DDBJ whole genome shotgun (WGS) entry which is preliminary data.</text>
</comment>
<keyword evidence="3" id="KW-0539">Nucleus</keyword>
<dbReference type="OrthoDB" id="39591at2759"/>
<gene>
    <name evidence="7" type="ORF">EW146_g7959</name>
</gene>
<reference evidence="7 8" key="1">
    <citation type="submission" date="2019-02" db="EMBL/GenBank/DDBJ databases">
        <title>Genome sequencing of the rare red list fungi Bondarzewia mesenterica.</title>
        <authorList>
            <person name="Buettner E."/>
            <person name="Kellner H."/>
        </authorList>
    </citation>
    <scope>NUCLEOTIDE SEQUENCE [LARGE SCALE GENOMIC DNA]</scope>
    <source>
        <strain evidence="7 8">DSM 108281</strain>
    </source>
</reference>
<dbReference type="SUPFAM" id="SSF46689">
    <property type="entry name" value="Homeodomain-like"/>
    <property type="match status" value="2"/>
</dbReference>
<dbReference type="CDD" id="cd00167">
    <property type="entry name" value="SANT"/>
    <property type="match status" value="2"/>
</dbReference>
<dbReference type="PANTHER" id="PTHR46380:SF2">
    <property type="entry name" value="CYCLIN-D-BINDING MYB-LIKE TRANSCRIPTION FACTOR 1"/>
    <property type="match status" value="1"/>
</dbReference>
<protein>
    <recommendedName>
        <fullName evidence="9">Myb-like domain-containing protein</fullName>
    </recommendedName>
</protein>